<proteinExistence type="predicted"/>
<reference evidence="2" key="1">
    <citation type="submission" date="2022-11" db="UniProtKB">
        <authorList>
            <consortium name="WormBaseParasite"/>
        </authorList>
    </citation>
    <scope>IDENTIFICATION</scope>
</reference>
<accession>A0AC34F4Y7</accession>
<evidence type="ECO:0000313" key="2">
    <source>
        <dbReference type="WBParaSite" id="ES5_v2.g11890.t1"/>
    </source>
</evidence>
<dbReference type="WBParaSite" id="ES5_v2.g11890.t1">
    <property type="protein sequence ID" value="ES5_v2.g11890.t1"/>
    <property type="gene ID" value="ES5_v2.g11890"/>
</dbReference>
<name>A0AC34F4Y7_9BILA</name>
<protein>
    <submittedName>
        <fullName evidence="2">Uncharacterized protein</fullName>
    </submittedName>
</protein>
<evidence type="ECO:0000313" key="1">
    <source>
        <dbReference type="Proteomes" id="UP000887579"/>
    </source>
</evidence>
<organism evidence="1 2">
    <name type="scientific">Panagrolaimus sp. ES5</name>
    <dbReference type="NCBI Taxonomy" id="591445"/>
    <lineage>
        <taxon>Eukaryota</taxon>
        <taxon>Metazoa</taxon>
        <taxon>Ecdysozoa</taxon>
        <taxon>Nematoda</taxon>
        <taxon>Chromadorea</taxon>
        <taxon>Rhabditida</taxon>
        <taxon>Tylenchina</taxon>
        <taxon>Panagrolaimomorpha</taxon>
        <taxon>Panagrolaimoidea</taxon>
        <taxon>Panagrolaimidae</taxon>
        <taxon>Panagrolaimus</taxon>
    </lineage>
</organism>
<dbReference type="Proteomes" id="UP000887579">
    <property type="component" value="Unplaced"/>
</dbReference>
<sequence>MSKYVSVGNTESKVRNDQESEEQNEKEATDSQQLPIASFLGSCCEVFLETIVIPTPPQHYNEGEENVVAAALPPSGVAEYDHPAPVNDANQCPISIFCLEFQGELGKALIEGIPMIWNAHFPKQLFPFVTF</sequence>